<keyword evidence="1" id="KW-0472">Membrane</keyword>
<keyword evidence="1" id="KW-0812">Transmembrane</keyword>
<evidence type="ECO:0000256" key="1">
    <source>
        <dbReference type="SAM" id="Phobius"/>
    </source>
</evidence>
<dbReference type="AlphaFoldDB" id="A0A397RSQ6"/>
<reference evidence="2 3" key="1">
    <citation type="submission" date="2018-08" db="EMBL/GenBank/DDBJ databases">
        <title>Genomic Encyclopedia of Archaeal and Bacterial Type Strains, Phase II (KMG-II): from individual species to whole genera.</title>
        <authorList>
            <person name="Goeker M."/>
        </authorList>
    </citation>
    <scope>NUCLEOTIDE SEQUENCE [LARGE SCALE GENOMIC DNA]</scope>
    <source>
        <strain evidence="2 3">ATCC 27112</strain>
    </source>
</reference>
<dbReference type="EMBL" id="QXEV01000011">
    <property type="protein sequence ID" value="RIA75766.1"/>
    <property type="molecule type" value="Genomic_DNA"/>
</dbReference>
<organism evidence="2 3">
    <name type="scientific">Anaeroplasma bactoclasticum</name>
    <dbReference type="NCBI Taxonomy" id="2088"/>
    <lineage>
        <taxon>Bacteria</taxon>
        <taxon>Bacillati</taxon>
        <taxon>Mycoplasmatota</taxon>
        <taxon>Mollicutes</taxon>
        <taxon>Anaeroplasmatales</taxon>
        <taxon>Anaeroplasmataceae</taxon>
        <taxon>Anaeroplasma</taxon>
    </lineage>
</organism>
<protein>
    <submittedName>
        <fullName evidence="2">Uncharacterized protein</fullName>
    </submittedName>
</protein>
<evidence type="ECO:0000313" key="3">
    <source>
        <dbReference type="Proteomes" id="UP000266506"/>
    </source>
</evidence>
<feature type="transmembrane region" description="Helical" evidence="1">
    <location>
        <begin position="34"/>
        <end position="60"/>
    </location>
</feature>
<dbReference type="InParanoid" id="A0A397RSQ6"/>
<dbReference type="RefSeq" id="WP_119016311.1">
    <property type="nucleotide sequence ID" value="NZ_QXEV01000011.1"/>
</dbReference>
<name>A0A397RSQ6_9MOLU</name>
<proteinExistence type="predicted"/>
<dbReference type="Proteomes" id="UP000266506">
    <property type="component" value="Unassembled WGS sequence"/>
</dbReference>
<accession>A0A397RSQ6</accession>
<evidence type="ECO:0000313" key="2">
    <source>
        <dbReference type="EMBL" id="RIA75766.1"/>
    </source>
</evidence>
<comment type="caution">
    <text evidence="2">The sequence shown here is derived from an EMBL/GenBank/DDBJ whole genome shotgun (WGS) entry which is preliminary data.</text>
</comment>
<gene>
    <name evidence="2" type="ORF">EI71_01173</name>
</gene>
<keyword evidence="3" id="KW-1185">Reference proteome</keyword>
<sequence length="105" mass="11860">MDYEEIITQLNFDLDNPESQKEAKELKNKLHKKALILLLSSSILIGLSLIAFIILLIIGIRSYNETILFSIIPFIIMVISIFGLFFGVSYKALAKSIIINEAETK</sequence>
<keyword evidence="1" id="KW-1133">Transmembrane helix</keyword>
<feature type="transmembrane region" description="Helical" evidence="1">
    <location>
        <begin position="66"/>
        <end position="88"/>
    </location>
</feature>